<sequence length="109" mass="12184">MMPVESKIALFTDKDVTLEVPVSPERDTVWLTANQMALLFDKDEKTIRKHINNVFADDELSLENNTQKMRVVGVKQPVAIMIAESRTEEKLDDSVVAKFATTAADGKTC</sequence>
<dbReference type="KEGG" id="cpor:BED41_07240"/>
<proteinExistence type="predicted"/>
<gene>
    <name evidence="1" type="ORF">BED41_07240</name>
</gene>
<protein>
    <recommendedName>
        <fullName evidence="3">Bro-N domain-containing protein</fullName>
    </recommendedName>
</protein>
<dbReference type="STRING" id="1197717.BED41_07240"/>
<dbReference type="Proteomes" id="UP000093044">
    <property type="component" value="Chromosome"/>
</dbReference>
<evidence type="ECO:0000313" key="1">
    <source>
        <dbReference type="EMBL" id="ANZ44885.1"/>
    </source>
</evidence>
<name>A0A1B2I4I5_9BACT</name>
<dbReference type="EMBL" id="CP016757">
    <property type="protein sequence ID" value="ANZ44885.1"/>
    <property type="molecule type" value="Genomic_DNA"/>
</dbReference>
<dbReference type="PANTHER" id="PTHR35810:SF1">
    <property type="entry name" value="CYTOPLASMIC PROTEIN"/>
    <property type="match status" value="1"/>
</dbReference>
<reference evidence="1" key="1">
    <citation type="submission" date="2016-08" db="EMBL/GenBank/DDBJ databases">
        <title>Complete genome of Cloacibacillus porcorum.</title>
        <authorList>
            <person name="Looft T."/>
            <person name="Bayles D.O."/>
            <person name="Alt D.P."/>
        </authorList>
    </citation>
    <scope>NUCLEOTIDE SEQUENCE [LARGE SCALE GENOMIC DNA]</scope>
    <source>
        <strain evidence="1">CL-84</strain>
    </source>
</reference>
<keyword evidence="2" id="KW-1185">Reference proteome</keyword>
<dbReference type="AlphaFoldDB" id="A0A1B2I4I5"/>
<dbReference type="PANTHER" id="PTHR35810">
    <property type="entry name" value="CYTOPLASMIC PROTEIN-RELATED"/>
    <property type="match status" value="1"/>
</dbReference>
<accession>A0A1B2I4I5</accession>
<organism evidence="1 2">
    <name type="scientific">Cloacibacillus porcorum</name>
    <dbReference type="NCBI Taxonomy" id="1197717"/>
    <lineage>
        <taxon>Bacteria</taxon>
        <taxon>Thermotogati</taxon>
        <taxon>Synergistota</taxon>
        <taxon>Synergistia</taxon>
        <taxon>Synergistales</taxon>
        <taxon>Synergistaceae</taxon>
        <taxon>Cloacibacillus</taxon>
    </lineage>
</organism>
<evidence type="ECO:0000313" key="2">
    <source>
        <dbReference type="Proteomes" id="UP000093044"/>
    </source>
</evidence>
<evidence type="ECO:0008006" key="3">
    <source>
        <dbReference type="Google" id="ProtNLM"/>
    </source>
</evidence>